<dbReference type="EMBL" id="CP020083">
    <property type="protein sequence ID" value="ASR52367.1"/>
    <property type="molecule type" value="Genomic_DNA"/>
</dbReference>
<accession>A0ABM6M913</accession>
<name>A0ABM6M913_9SPHN</name>
<reference evidence="1 2" key="1">
    <citation type="submission" date="2017-03" db="EMBL/GenBank/DDBJ databases">
        <title>Complete genome sequence of Blastomonas fulva degrading microcsystin LR.</title>
        <authorList>
            <person name="Lee H.-g."/>
            <person name="Jin L."/>
            <person name="oh H.-M."/>
        </authorList>
    </citation>
    <scope>NUCLEOTIDE SEQUENCE [LARGE SCALE GENOMIC DNA]</scope>
    <source>
        <strain evidence="1 2">T2</strain>
    </source>
</reference>
<gene>
    <name evidence="1" type="ORF">B5J99_13620</name>
</gene>
<dbReference type="InterPro" id="IPR036390">
    <property type="entry name" value="WH_DNA-bd_sf"/>
</dbReference>
<evidence type="ECO:0000313" key="2">
    <source>
        <dbReference type="Proteomes" id="UP000258016"/>
    </source>
</evidence>
<dbReference type="InterPro" id="IPR036388">
    <property type="entry name" value="WH-like_DNA-bd_sf"/>
</dbReference>
<dbReference type="GeneID" id="303486616"/>
<dbReference type="SUPFAM" id="SSF46785">
    <property type="entry name" value="Winged helix' DNA-binding domain"/>
    <property type="match status" value="1"/>
</dbReference>
<proteinExistence type="predicted"/>
<keyword evidence="2" id="KW-1185">Reference proteome</keyword>
<dbReference type="Gene3D" id="1.10.10.10">
    <property type="entry name" value="Winged helix-like DNA-binding domain superfamily/Winged helix DNA-binding domain"/>
    <property type="match status" value="1"/>
</dbReference>
<evidence type="ECO:0008006" key="3">
    <source>
        <dbReference type="Google" id="ProtNLM"/>
    </source>
</evidence>
<dbReference type="RefSeq" id="WP_117352683.1">
    <property type="nucleotide sequence ID" value="NZ_CP020083.1"/>
</dbReference>
<sequence length="301" mass="31996">MSEDGRSPFGDGAAPAAGDPIVAVDSPATGRLLQAAGRPAALIAPAGSALAASARIHAFDWRRAVPGTEALAFVASDAGLLCLVSLETIDAVDVLLQGRTAACVFGDAPSLIAIAVSDLTGILNANSAFDPDRDERARLQALAMELARLAEQLGHITSGDDDAPDGLAERNLSYQAEVPTDRAPAIPPDPQRIRHLISIRRLRDRFFSPDLFADPAWDILLDLAASRLERRSVSVSSLCIAAAVPPTTALRWIRLMTDQQLLERRADPDDARRMFVDLSDAAFDQLCGWFALVDARGGLDG</sequence>
<organism evidence="1 2">
    <name type="scientific">Blastomonas fulva</name>
    <dbReference type="NCBI Taxonomy" id="1550728"/>
    <lineage>
        <taxon>Bacteria</taxon>
        <taxon>Pseudomonadati</taxon>
        <taxon>Pseudomonadota</taxon>
        <taxon>Alphaproteobacteria</taxon>
        <taxon>Sphingomonadales</taxon>
        <taxon>Sphingomonadaceae</taxon>
        <taxon>Blastomonas</taxon>
    </lineage>
</organism>
<evidence type="ECO:0000313" key="1">
    <source>
        <dbReference type="EMBL" id="ASR52367.1"/>
    </source>
</evidence>
<protein>
    <recommendedName>
        <fullName evidence="3">HTH marR-type domain-containing protein</fullName>
    </recommendedName>
</protein>
<dbReference type="Proteomes" id="UP000258016">
    <property type="component" value="Chromosome"/>
</dbReference>